<gene>
    <name evidence="11" type="ORF">DFO77_12842</name>
</gene>
<dbReference type="RefSeq" id="WP_106154225.1">
    <property type="nucleotide sequence ID" value="NZ_PVTS01000017.1"/>
</dbReference>
<evidence type="ECO:0000259" key="9">
    <source>
        <dbReference type="Pfam" id="PF21082"/>
    </source>
</evidence>
<dbReference type="PANTHER" id="PTHR30347">
    <property type="entry name" value="POTASSIUM CHANNEL RELATED"/>
    <property type="match status" value="1"/>
</dbReference>
<feature type="domain" description="Mechanosensitive ion channel transmembrane helices 2/3" evidence="10">
    <location>
        <begin position="232"/>
        <end position="272"/>
    </location>
</feature>
<dbReference type="GO" id="GO:0008381">
    <property type="term" value="F:mechanosensitive monoatomic ion channel activity"/>
    <property type="evidence" value="ECO:0007669"/>
    <property type="project" value="UniProtKB-ARBA"/>
</dbReference>
<keyword evidence="12" id="KW-1185">Reference proteome</keyword>
<proteinExistence type="inferred from homology"/>
<feature type="transmembrane region" description="Helical" evidence="7">
    <location>
        <begin position="106"/>
        <end position="125"/>
    </location>
</feature>
<dbReference type="GO" id="GO:0005886">
    <property type="term" value="C:plasma membrane"/>
    <property type="evidence" value="ECO:0007669"/>
    <property type="project" value="UniProtKB-SubCell"/>
</dbReference>
<evidence type="ECO:0000313" key="11">
    <source>
        <dbReference type="EMBL" id="RCW29440.1"/>
    </source>
</evidence>
<accession>A0A2T0XAR2</accession>
<dbReference type="Gene3D" id="1.10.287.1260">
    <property type="match status" value="1"/>
</dbReference>
<feature type="domain" description="Mechanosensitive ion channel MscS" evidence="8">
    <location>
        <begin position="274"/>
        <end position="340"/>
    </location>
</feature>
<dbReference type="SUPFAM" id="SSF82861">
    <property type="entry name" value="Mechanosensitive channel protein MscS (YggB), transmembrane region"/>
    <property type="match status" value="1"/>
</dbReference>
<feature type="transmembrane region" description="Helical" evidence="7">
    <location>
        <begin position="185"/>
        <end position="208"/>
    </location>
</feature>
<feature type="transmembrane region" description="Helical" evidence="7">
    <location>
        <begin position="229"/>
        <end position="246"/>
    </location>
</feature>
<dbReference type="InterPro" id="IPR006685">
    <property type="entry name" value="MscS_channel_2nd"/>
</dbReference>
<dbReference type="PANTHER" id="PTHR30347:SF1">
    <property type="entry name" value="MECHANOSENSITIVE CHANNEL MSCK"/>
    <property type="match status" value="1"/>
</dbReference>
<comment type="caution">
    <text evidence="11">The sequence shown here is derived from an EMBL/GenBank/DDBJ whole genome shotgun (WGS) entry which is preliminary data.</text>
</comment>
<dbReference type="OrthoDB" id="9809206at2"/>
<dbReference type="EMBL" id="QPIZ01000028">
    <property type="protein sequence ID" value="RCW29440.1"/>
    <property type="molecule type" value="Genomic_DNA"/>
</dbReference>
<comment type="subcellular location">
    <subcellularLocation>
        <location evidence="1">Cell membrane</location>
        <topology evidence="1">Multi-pass membrane protein</topology>
    </subcellularLocation>
</comment>
<dbReference type="Gene3D" id="2.30.30.60">
    <property type="match status" value="1"/>
</dbReference>
<feature type="domain" description="Mechanosensitive ion channel MscS C-terminal" evidence="9">
    <location>
        <begin position="350"/>
        <end position="430"/>
    </location>
</feature>
<feature type="transmembrane region" description="Helical" evidence="7">
    <location>
        <begin position="252"/>
        <end position="271"/>
    </location>
</feature>
<dbReference type="InterPro" id="IPR010920">
    <property type="entry name" value="LSM_dom_sf"/>
</dbReference>
<name>A0A2T0XAR2_9BACT</name>
<feature type="transmembrane region" description="Helical" evidence="7">
    <location>
        <begin position="62"/>
        <end position="86"/>
    </location>
</feature>
<dbReference type="SUPFAM" id="SSF50182">
    <property type="entry name" value="Sm-like ribonucleoproteins"/>
    <property type="match status" value="1"/>
</dbReference>
<keyword evidence="4 7" id="KW-0812">Transmembrane</keyword>
<dbReference type="InterPro" id="IPR049142">
    <property type="entry name" value="MS_channel_1st"/>
</dbReference>
<protein>
    <submittedName>
        <fullName evidence="11">Mechanosensitive ion channel-like protein</fullName>
    </submittedName>
</protein>
<dbReference type="InterPro" id="IPR023408">
    <property type="entry name" value="MscS_beta-dom_sf"/>
</dbReference>
<evidence type="ECO:0000256" key="1">
    <source>
        <dbReference type="ARBA" id="ARBA00004651"/>
    </source>
</evidence>
<dbReference type="SUPFAM" id="SSF82689">
    <property type="entry name" value="Mechanosensitive channel protein MscS (YggB), C-terminal domain"/>
    <property type="match status" value="1"/>
</dbReference>
<evidence type="ECO:0000256" key="7">
    <source>
        <dbReference type="SAM" id="Phobius"/>
    </source>
</evidence>
<comment type="similarity">
    <text evidence="2">Belongs to the MscS (TC 1.A.23) family.</text>
</comment>
<dbReference type="Pfam" id="PF00924">
    <property type="entry name" value="MS_channel_2nd"/>
    <property type="match status" value="1"/>
</dbReference>
<feature type="transmembrane region" description="Helical" evidence="7">
    <location>
        <begin position="22"/>
        <end position="41"/>
    </location>
</feature>
<sequence>MIDSLITEMPAYSEGWLLSLDYLQYLQLGLMILALALAWIFSRPEKLASGASEMKKIFLITLAWVIRGVVTVGLALWALSVLGLNLGEFFGTPVVTIAGEVPVSPFFLFTLVVGVYLLVVFNKFIKRFISKASEKWRFDRNIAKQLRRFAMLLLFILLGHLWLKLAGSFLLDLFNDKLFAINEVAITPGILVYTLFILYGVALGIRLIEVIYTRHVLSKGLNMGQSKTVFQLLKYALWVIAIIFTLDSIGINITVLVASSAALLVGLGFGIQGLFNDYISGLVVLFEGLIKVGDVVEIESELIGRVMDVGLRTSKILTRDNIIMIVPNHNFVSDKVINWSYNEQKTRFHVDVGVAYGSDVRLVEKLLIESALEQSEVIDEPKPHVLFRDFGNSSLDFRLFFWVEEVFYVEILKSKIRFTIDEKFREHEVVIPFPQRDLHLKTGWDQMGHRE</sequence>
<dbReference type="InterPro" id="IPR011014">
    <property type="entry name" value="MscS_channel_TM-2"/>
</dbReference>
<keyword evidence="6 7" id="KW-0472">Membrane</keyword>
<dbReference type="Pfam" id="PF21082">
    <property type="entry name" value="MS_channel_3rd"/>
    <property type="match status" value="1"/>
</dbReference>
<evidence type="ECO:0000313" key="12">
    <source>
        <dbReference type="Proteomes" id="UP000252733"/>
    </source>
</evidence>
<evidence type="ECO:0000259" key="8">
    <source>
        <dbReference type="Pfam" id="PF00924"/>
    </source>
</evidence>
<evidence type="ECO:0000256" key="5">
    <source>
        <dbReference type="ARBA" id="ARBA00022989"/>
    </source>
</evidence>
<dbReference type="InterPro" id="IPR052702">
    <property type="entry name" value="MscS-like_channel"/>
</dbReference>
<dbReference type="Proteomes" id="UP000252733">
    <property type="component" value="Unassembled WGS sequence"/>
</dbReference>
<evidence type="ECO:0000256" key="2">
    <source>
        <dbReference type="ARBA" id="ARBA00008017"/>
    </source>
</evidence>
<dbReference type="STRING" id="1168289.GCA_000259075_03343"/>
<dbReference type="InterPro" id="IPR049278">
    <property type="entry name" value="MS_channel_C"/>
</dbReference>
<evidence type="ECO:0000259" key="10">
    <source>
        <dbReference type="Pfam" id="PF21088"/>
    </source>
</evidence>
<dbReference type="InterPro" id="IPR011066">
    <property type="entry name" value="MscS_channel_C_sf"/>
</dbReference>
<dbReference type="Gene3D" id="3.30.70.100">
    <property type="match status" value="1"/>
</dbReference>
<evidence type="ECO:0000256" key="3">
    <source>
        <dbReference type="ARBA" id="ARBA00022475"/>
    </source>
</evidence>
<feature type="transmembrane region" description="Helical" evidence="7">
    <location>
        <begin position="146"/>
        <end position="165"/>
    </location>
</feature>
<evidence type="ECO:0000256" key="4">
    <source>
        <dbReference type="ARBA" id="ARBA00022692"/>
    </source>
</evidence>
<keyword evidence="3" id="KW-1003">Cell membrane</keyword>
<reference evidence="11 12" key="1">
    <citation type="submission" date="2018-07" db="EMBL/GenBank/DDBJ databases">
        <title>Freshwater and sediment microbial communities from various areas in North America, analyzing microbe dynamics in response to fracking.</title>
        <authorList>
            <person name="Lamendella R."/>
        </authorList>
    </citation>
    <scope>NUCLEOTIDE SEQUENCE [LARGE SCALE GENOMIC DNA]</scope>
    <source>
        <strain evidence="11 12">160A</strain>
    </source>
</reference>
<dbReference type="Pfam" id="PF21088">
    <property type="entry name" value="MS_channel_1st"/>
    <property type="match status" value="1"/>
</dbReference>
<organism evidence="11 12">
    <name type="scientific">Marinilabilia salmonicolor</name>
    <dbReference type="NCBI Taxonomy" id="989"/>
    <lineage>
        <taxon>Bacteria</taxon>
        <taxon>Pseudomonadati</taxon>
        <taxon>Bacteroidota</taxon>
        <taxon>Bacteroidia</taxon>
        <taxon>Marinilabiliales</taxon>
        <taxon>Marinilabiliaceae</taxon>
        <taxon>Marinilabilia</taxon>
    </lineage>
</organism>
<evidence type="ECO:0000256" key="6">
    <source>
        <dbReference type="ARBA" id="ARBA00023136"/>
    </source>
</evidence>
<keyword evidence="5 7" id="KW-1133">Transmembrane helix</keyword>
<dbReference type="AlphaFoldDB" id="A0A2T0XAR2"/>